<dbReference type="PROSITE" id="PS51005">
    <property type="entry name" value="NAC"/>
    <property type="match status" value="1"/>
</dbReference>
<comment type="subcellular location">
    <subcellularLocation>
        <location evidence="1">Nucleus</location>
    </subcellularLocation>
</comment>
<dbReference type="GO" id="GO:0006355">
    <property type="term" value="P:regulation of DNA-templated transcription"/>
    <property type="evidence" value="ECO:0007669"/>
    <property type="project" value="InterPro"/>
</dbReference>
<dbReference type="SMR" id="A0A2C9WNK7"/>
<keyword evidence="3" id="KW-0238">DNA-binding</keyword>
<dbReference type="SUPFAM" id="SSF101941">
    <property type="entry name" value="NAC domain"/>
    <property type="match status" value="1"/>
</dbReference>
<accession>A0A2C9WNK7</accession>
<evidence type="ECO:0000313" key="8">
    <source>
        <dbReference type="EMBL" id="OAY62052.1"/>
    </source>
</evidence>
<dbReference type="STRING" id="3983.A0A2C9WNK7"/>
<feature type="domain" description="NAC" evidence="7">
    <location>
        <begin position="3"/>
        <end position="153"/>
    </location>
</feature>
<organism evidence="8 9">
    <name type="scientific">Manihot esculenta</name>
    <name type="common">Cassava</name>
    <name type="synonym">Jatropha manihot</name>
    <dbReference type="NCBI Taxonomy" id="3983"/>
    <lineage>
        <taxon>Eukaryota</taxon>
        <taxon>Viridiplantae</taxon>
        <taxon>Streptophyta</taxon>
        <taxon>Embryophyta</taxon>
        <taxon>Tracheophyta</taxon>
        <taxon>Spermatophyta</taxon>
        <taxon>Magnoliopsida</taxon>
        <taxon>eudicotyledons</taxon>
        <taxon>Gunneridae</taxon>
        <taxon>Pentapetalae</taxon>
        <taxon>rosids</taxon>
        <taxon>fabids</taxon>
        <taxon>Malpighiales</taxon>
        <taxon>Euphorbiaceae</taxon>
        <taxon>Crotonoideae</taxon>
        <taxon>Manihoteae</taxon>
        <taxon>Manihot</taxon>
    </lineage>
</organism>
<dbReference type="Gene3D" id="2.170.150.80">
    <property type="entry name" value="NAC domain"/>
    <property type="match status" value="1"/>
</dbReference>
<comment type="caution">
    <text evidence="8">The sequence shown here is derived from an EMBL/GenBank/DDBJ whole genome shotgun (WGS) entry which is preliminary data.</text>
</comment>
<reference evidence="9" key="1">
    <citation type="journal article" date="2016" name="Nat. Biotechnol.">
        <title>Sequencing wild and cultivated cassava and related species reveals extensive interspecific hybridization and genetic diversity.</title>
        <authorList>
            <person name="Bredeson J.V."/>
            <person name="Lyons J.B."/>
            <person name="Prochnik S.E."/>
            <person name="Wu G.A."/>
            <person name="Ha C.M."/>
            <person name="Edsinger-Gonzales E."/>
            <person name="Grimwood J."/>
            <person name="Schmutz J."/>
            <person name="Rabbi I.Y."/>
            <person name="Egesi C."/>
            <person name="Nauluvula P."/>
            <person name="Lebot V."/>
            <person name="Ndunguru J."/>
            <person name="Mkamilo G."/>
            <person name="Bart R.S."/>
            <person name="Setter T.L."/>
            <person name="Gleadow R.M."/>
            <person name="Kulakow P."/>
            <person name="Ferguson M.E."/>
            <person name="Rounsley S."/>
            <person name="Rokhsar D.S."/>
        </authorList>
    </citation>
    <scope>NUCLEOTIDE SEQUENCE [LARGE SCALE GENOMIC DNA]</scope>
    <source>
        <strain evidence="9">cv. AM560-2</strain>
    </source>
</reference>
<dbReference type="InterPro" id="IPR003441">
    <property type="entry name" value="NAC-dom"/>
</dbReference>
<evidence type="ECO:0000256" key="1">
    <source>
        <dbReference type="ARBA" id="ARBA00004123"/>
    </source>
</evidence>
<sequence length="516" mass="58483">MSRRVGYRFHPTEEELVDYFLKHKMNGHDSLVDEDIRFIDLCKFDPWDLPRYAAEVSNDQVWYFFCRREVKYKNATRQRFNRSTQSGHWKPTGNERSIMSRSTNTEIGTKRTLVFYKRGTPKEVRTNWVIHEYQPKTLLPHQTDFVLCKLKEKRLDKARISACDEGQSSRSGPSDNRPIEIPISEVDSVQLLESLLASTCGGPNFNPVSLMQPQMHIDQGISIEDLISTDDYGNDSDRLWEMEEDPNEMAYSFIVVPDEHSGEEYLYPISGNPYGYNSEEGARINRNHSSSPNSMNGVYLDEIRDMDFYETPLQSGASNLNNGHYRQMQRVQAITETLPPSTFDQSGSEKTGVLQMNISSSSADSDIDSFEDISVRVVSKKLPVHTRTRKQLQPSCGNIKAEKGVTPKGSLIQGKLSGASEHKVKESRKHVAGRVQPQENHKGSITVKTEQDQKTDFAKTKLRENAVATDNKTGSFIRLETSVLSQSSSPPSVYFINVLIGLVLFLAASREVLILH</sequence>
<evidence type="ECO:0000256" key="6">
    <source>
        <dbReference type="SAM" id="MobiDB-lite"/>
    </source>
</evidence>
<keyword evidence="5" id="KW-0539">Nucleus</keyword>
<dbReference type="Proteomes" id="UP000091857">
    <property type="component" value="Chromosome 1"/>
</dbReference>
<evidence type="ECO:0000259" key="7">
    <source>
        <dbReference type="PROSITE" id="PS51005"/>
    </source>
</evidence>
<proteinExistence type="predicted"/>
<keyword evidence="4" id="KW-0804">Transcription</keyword>
<dbReference type="InterPro" id="IPR036093">
    <property type="entry name" value="NAC_dom_sf"/>
</dbReference>
<dbReference type="PANTHER" id="PTHR31989">
    <property type="entry name" value="NAC DOMAIN-CONTAINING PROTEIN 82-RELATED"/>
    <property type="match status" value="1"/>
</dbReference>
<keyword evidence="9" id="KW-1185">Reference proteome</keyword>
<feature type="region of interest" description="Disordered" evidence="6">
    <location>
        <begin position="410"/>
        <end position="442"/>
    </location>
</feature>
<feature type="region of interest" description="Disordered" evidence="6">
    <location>
        <begin position="161"/>
        <end position="180"/>
    </location>
</feature>
<dbReference type="EMBL" id="CM004387">
    <property type="protein sequence ID" value="OAY62052.1"/>
    <property type="molecule type" value="Genomic_DNA"/>
</dbReference>
<evidence type="ECO:0000256" key="2">
    <source>
        <dbReference type="ARBA" id="ARBA00023015"/>
    </source>
</evidence>
<name>A0A2C9WNK7_MANES</name>
<dbReference type="OrthoDB" id="849706at2759"/>
<dbReference type="GO" id="GO:0005634">
    <property type="term" value="C:nucleus"/>
    <property type="evidence" value="ECO:0007669"/>
    <property type="project" value="UniProtKB-SubCell"/>
</dbReference>
<evidence type="ECO:0000256" key="3">
    <source>
        <dbReference type="ARBA" id="ARBA00023125"/>
    </source>
</evidence>
<protein>
    <recommendedName>
        <fullName evidence="7">NAC domain-containing protein</fullName>
    </recommendedName>
</protein>
<dbReference type="GO" id="GO:0003677">
    <property type="term" value="F:DNA binding"/>
    <property type="evidence" value="ECO:0007669"/>
    <property type="project" value="UniProtKB-KW"/>
</dbReference>
<dbReference type="AlphaFoldDB" id="A0A2C9WNK7"/>
<evidence type="ECO:0000256" key="5">
    <source>
        <dbReference type="ARBA" id="ARBA00023242"/>
    </source>
</evidence>
<evidence type="ECO:0000256" key="4">
    <source>
        <dbReference type="ARBA" id="ARBA00023163"/>
    </source>
</evidence>
<dbReference type="Gramene" id="Manes.01G238400.1.v8.1">
    <property type="protein sequence ID" value="Manes.01G238400.1.v8.1.CDS"/>
    <property type="gene ID" value="Manes.01G238400.v8.1"/>
</dbReference>
<evidence type="ECO:0000313" key="9">
    <source>
        <dbReference type="Proteomes" id="UP000091857"/>
    </source>
</evidence>
<keyword evidence="2" id="KW-0805">Transcription regulation</keyword>
<dbReference type="Pfam" id="PF02365">
    <property type="entry name" value="NAM"/>
    <property type="match status" value="1"/>
</dbReference>
<gene>
    <name evidence="8" type="ORF">MANES_01G238400v8</name>
</gene>